<evidence type="ECO:0000313" key="12">
    <source>
        <dbReference type="Proteomes" id="UP000186438"/>
    </source>
</evidence>
<reference evidence="11 12" key="1">
    <citation type="submission" date="2016-11" db="EMBL/GenBank/DDBJ databases">
        <title>Genome sequences of unsequenced Mycobacteria.</title>
        <authorList>
            <person name="Greninger A.L."/>
            <person name="Fang F."/>
            <person name="Jerome K.R."/>
        </authorList>
    </citation>
    <scope>NUCLEOTIDE SEQUENCE [LARGE SCALE GENOMIC DNA]</scope>
    <source>
        <strain evidence="11 12">M11</strain>
    </source>
</reference>
<keyword evidence="3 7" id="KW-0285">Flavoprotein</keyword>
<evidence type="ECO:0000256" key="7">
    <source>
        <dbReference type="RuleBase" id="RU362125"/>
    </source>
</evidence>
<dbReference type="AlphaFoldDB" id="A0A1Q4I3C2"/>
<evidence type="ECO:0000256" key="2">
    <source>
        <dbReference type="ARBA" id="ARBA00009347"/>
    </source>
</evidence>
<dbReference type="STRING" id="53378.BRW65_01720"/>
<comment type="cofactor">
    <cofactor evidence="1 7">
        <name>FAD</name>
        <dbReference type="ChEBI" id="CHEBI:57692"/>
    </cofactor>
</comment>
<dbReference type="Gene3D" id="1.20.140.10">
    <property type="entry name" value="Butyryl-CoA Dehydrogenase, subunit A, domain 3"/>
    <property type="match status" value="1"/>
</dbReference>
<evidence type="ECO:0000259" key="10">
    <source>
        <dbReference type="Pfam" id="PF02771"/>
    </source>
</evidence>
<dbReference type="OrthoDB" id="4507084at2"/>
<comment type="catalytic activity">
    <reaction evidence="6">
        <text>a 2,3-saturated acyl-CoA + A = a 2,3-dehydroacyl-CoA + AH2</text>
        <dbReference type="Rhea" id="RHEA:48608"/>
        <dbReference type="ChEBI" id="CHEBI:13193"/>
        <dbReference type="ChEBI" id="CHEBI:17499"/>
        <dbReference type="ChEBI" id="CHEBI:60015"/>
        <dbReference type="ChEBI" id="CHEBI:65111"/>
    </reaction>
</comment>
<name>A0A1Q4I3C2_9MYCO</name>
<keyword evidence="12" id="KW-1185">Reference proteome</keyword>
<dbReference type="GO" id="GO:0005886">
    <property type="term" value="C:plasma membrane"/>
    <property type="evidence" value="ECO:0007669"/>
    <property type="project" value="TreeGrafter"/>
</dbReference>
<dbReference type="Pfam" id="PF02770">
    <property type="entry name" value="Acyl-CoA_dh_M"/>
    <property type="match status" value="1"/>
</dbReference>
<feature type="domain" description="Acyl-CoA oxidase/dehydrogenase middle" evidence="9">
    <location>
        <begin position="128"/>
        <end position="222"/>
    </location>
</feature>
<dbReference type="EMBL" id="MPNT01000001">
    <property type="protein sequence ID" value="OJZ76380.1"/>
    <property type="molecule type" value="Genomic_DNA"/>
</dbReference>
<organism evidence="11 12">
    <name type="scientific">Mycobacterium paraffinicum</name>
    <dbReference type="NCBI Taxonomy" id="53378"/>
    <lineage>
        <taxon>Bacteria</taxon>
        <taxon>Bacillati</taxon>
        <taxon>Actinomycetota</taxon>
        <taxon>Actinomycetes</taxon>
        <taxon>Mycobacteriales</taxon>
        <taxon>Mycobacteriaceae</taxon>
        <taxon>Mycobacterium</taxon>
    </lineage>
</organism>
<dbReference type="Pfam" id="PF02771">
    <property type="entry name" value="Acyl-CoA_dh_N"/>
    <property type="match status" value="1"/>
</dbReference>
<evidence type="ECO:0000256" key="4">
    <source>
        <dbReference type="ARBA" id="ARBA00022827"/>
    </source>
</evidence>
<evidence type="ECO:0000256" key="3">
    <source>
        <dbReference type="ARBA" id="ARBA00022630"/>
    </source>
</evidence>
<dbReference type="InterPro" id="IPR009075">
    <property type="entry name" value="AcylCo_DH/oxidase_C"/>
</dbReference>
<protein>
    <submittedName>
        <fullName evidence="11">Acyl-CoA dehydrogenase</fullName>
    </submittedName>
</protein>
<keyword evidence="4 7" id="KW-0274">FAD</keyword>
<evidence type="ECO:0000313" key="11">
    <source>
        <dbReference type="EMBL" id="OJZ76380.1"/>
    </source>
</evidence>
<dbReference type="Proteomes" id="UP000186438">
    <property type="component" value="Unassembled WGS sequence"/>
</dbReference>
<dbReference type="InterPro" id="IPR009100">
    <property type="entry name" value="AcylCoA_DH/oxidase_NM_dom_sf"/>
</dbReference>
<dbReference type="Gene3D" id="1.10.540.10">
    <property type="entry name" value="Acyl-CoA dehydrogenase/oxidase, N-terminal domain"/>
    <property type="match status" value="1"/>
</dbReference>
<evidence type="ECO:0000256" key="6">
    <source>
        <dbReference type="ARBA" id="ARBA00052546"/>
    </source>
</evidence>
<dbReference type="SUPFAM" id="SSF47203">
    <property type="entry name" value="Acyl-CoA dehydrogenase C-terminal domain-like"/>
    <property type="match status" value="1"/>
</dbReference>
<proteinExistence type="inferred from homology"/>
<comment type="similarity">
    <text evidence="2 7">Belongs to the acyl-CoA dehydrogenase family.</text>
</comment>
<dbReference type="PANTHER" id="PTHR43292">
    <property type="entry name" value="ACYL-COA DEHYDROGENASE"/>
    <property type="match status" value="1"/>
</dbReference>
<evidence type="ECO:0000259" key="8">
    <source>
        <dbReference type="Pfam" id="PF00441"/>
    </source>
</evidence>
<feature type="domain" description="Acyl-CoA dehydrogenase/oxidase C-terminal" evidence="8">
    <location>
        <begin position="235"/>
        <end position="375"/>
    </location>
</feature>
<dbReference type="InterPro" id="IPR052161">
    <property type="entry name" value="Mycobact_Acyl-CoA_DH"/>
</dbReference>
<dbReference type="PANTHER" id="PTHR43292:SF3">
    <property type="entry name" value="ACYL-COA DEHYDROGENASE FADE29"/>
    <property type="match status" value="1"/>
</dbReference>
<keyword evidence="5 7" id="KW-0560">Oxidoreductase</keyword>
<feature type="domain" description="Acyl-CoA dehydrogenase/oxidase N-terminal" evidence="10">
    <location>
        <begin position="8"/>
        <end position="123"/>
    </location>
</feature>
<evidence type="ECO:0000256" key="5">
    <source>
        <dbReference type="ARBA" id="ARBA00023002"/>
    </source>
</evidence>
<dbReference type="InterPro" id="IPR006091">
    <property type="entry name" value="Acyl-CoA_Oxase/DH_mid-dom"/>
</dbReference>
<dbReference type="Pfam" id="PF00441">
    <property type="entry name" value="Acyl-CoA_dh_1"/>
    <property type="match status" value="1"/>
</dbReference>
<evidence type="ECO:0000256" key="1">
    <source>
        <dbReference type="ARBA" id="ARBA00001974"/>
    </source>
</evidence>
<dbReference type="GO" id="GO:0016627">
    <property type="term" value="F:oxidoreductase activity, acting on the CH-CH group of donors"/>
    <property type="evidence" value="ECO:0007669"/>
    <property type="project" value="InterPro"/>
</dbReference>
<dbReference type="InterPro" id="IPR013786">
    <property type="entry name" value="AcylCoA_DH/ox_N"/>
</dbReference>
<sequence length="386" mass="42454">MDFQWGVEEVEFRNQLRQFLADELPDNWGELSQNGPGSEAQAKYSREFCRRLAEKGWLTPHWPTEFGGGGKDAWFHAVLGEEMWAIGEPRGPQYMNVNWIGPAIQRYGSKEQQRIHLPPISSGSVLWCQGFSEPDAGSDLAALRTRAVRDGDDYVINGQKLWTSYANHADYCFLLARTDAESRGAKGISVLLVPMAADGISVREVPSMVGERYFHEIYFTDVRVPVSARLGPEHDGWQVVTFALAQERVGAARYARAARVIDQLATEAAARGRLDDPLLQVRLGTARAACEAARVLAYKVTDQRARGESPTPDTNVARVANTRADLAVAELALAVHGADALEYGSVADANYRLAITAGVAVGATEVQLDLIARRFLRLDPDAKTRA</sequence>
<gene>
    <name evidence="11" type="ORF">BRW65_01720</name>
</gene>
<dbReference type="GO" id="GO:0050660">
    <property type="term" value="F:flavin adenine dinucleotide binding"/>
    <property type="evidence" value="ECO:0007669"/>
    <property type="project" value="InterPro"/>
</dbReference>
<dbReference type="InterPro" id="IPR046373">
    <property type="entry name" value="Acyl-CoA_Oxase/DH_mid-dom_sf"/>
</dbReference>
<dbReference type="InterPro" id="IPR036250">
    <property type="entry name" value="AcylCo_DH-like_C"/>
</dbReference>
<evidence type="ECO:0000259" key="9">
    <source>
        <dbReference type="Pfam" id="PF02770"/>
    </source>
</evidence>
<dbReference type="FunFam" id="2.40.110.10:FF:000002">
    <property type="entry name" value="Acyl-CoA dehydrogenase fadE12"/>
    <property type="match status" value="1"/>
</dbReference>
<accession>A0A1Q4I3C2</accession>
<dbReference type="Gene3D" id="2.40.110.10">
    <property type="entry name" value="Butyryl-CoA Dehydrogenase, subunit A, domain 2"/>
    <property type="match status" value="1"/>
</dbReference>
<dbReference type="InterPro" id="IPR037069">
    <property type="entry name" value="AcylCoA_DH/ox_N_sf"/>
</dbReference>
<dbReference type="SUPFAM" id="SSF56645">
    <property type="entry name" value="Acyl-CoA dehydrogenase NM domain-like"/>
    <property type="match status" value="1"/>
</dbReference>
<comment type="caution">
    <text evidence="11">The sequence shown here is derived from an EMBL/GenBank/DDBJ whole genome shotgun (WGS) entry which is preliminary data.</text>
</comment>